<dbReference type="Proteomes" id="UP000054047">
    <property type="component" value="Unassembled WGS sequence"/>
</dbReference>
<dbReference type="EMBL" id="KN773596">
    <property type="protein sequence ID" value="KIH45178.1"/>
    <property type="molecule type" value="Genomic_DNA"/>
</dbReference>
<dbReference type="Pfam" id="PF00188">
    <property type="entry name" value="CAP"/>
    <property type="match status" value="1"/>
</dbReference>
<dbReference type="PANTHER" id="PTHR10334">
    <property type="entry name" value="CYSTEINE-RICH SECRETORY PROTEIN-RELATED"/>
    <property type="match status" value="1"/>
</dbReference>
<keyword evidence="3" id="KW-1185">Reference proteome</keyword>
<organism evidence="2 3">
    <name type="scientific">Ancylostoma duodenale</name>
    <dbReference type="NCBI Taxonomy" id="51022"/>
    <lineage>
        <taxon>Eukaryota</taxon>
        <taxon>Metazoa</taxon>
        <taxon>Ecdysozoa</taxon>
        <taxon>Nematoda</taxon>
        <taxon>Chromadorea</taxon>
        <taxon>Rhabditida</taxon>
        <taxon>Rhabditina</taxon>
        <taxon>Rhabditomorpha</taxon>
        <taxon>Strongyloidea</taxon>
        <taxon>Ancylostomatidae</taxon>
        <taxon>Ancylostomatinae</taxon>
        <taxon>Ancylostoma</taxon>
    </lineage>
</organism>
<feature type="non-terminal residue" evidence="2">
    <location>
        <position position="1"/>
    </location>
</feature>
<dbReference type="SMART" id="SM00198">
    <property type="entry name" value="SCP"/>
    <property type="match status" value="1"/>
</dbReference>
<dbReference type="SUPFAM" id="SSF55797">
    <property type="entry name" value="PR-1-like"/>
    <property type="match status" value="1"/>
</dbReference>
<name>A0A0C2BMX1_9BILA</name>
<evidence type="ECO:0000313" key="3">
    <source>
        <dbReference type="Proteomes" id="UP000054047"/>
    </source>
</evidence>
<dbReference type="InterPro" id="IPR014044">
    <property type="entry name" value="CAP_dom"/>
</dbReference>
<evidence type="ECO:0000313" key="2">
    <source>
        <dbReference type="EMBL" id="KIH45178.1"/>
    </source>
</evidence>
<sequence length="231" mass="25474">GGYPHSVLYETGRVCKKDSDCTTYEGSKCDKSGLCVFNGTPPPPGGGPNTKCPNNVGMGDKARKAILNAHNRRRSKLARGMIRNGKKATNKNLPTSSFMPKMKYNTHATHVVVDISTYDCATEAEAIDYADRCELTKSAEKDRKGFGENVYVYPAPNADPVAAFEAAAKHWWDQIFLDGINWEVKYIQSLKDKKIDQKGFTQMAWAKSIKLGCGIQTCSTLSFIVCRYSPA</sequence>
<dbReference type="AlphaFoldDB" id="A0A0C2BMX1"/>
<evidence type="ECO:0000259" key="1">
    <source>
        <dbReference type="SMART" id="SM00198"/>
    </source>
</evidence>
<accession>A0A0C2BMX1</accession>
<reference evidence="2 3" key="1">
    <citation type="submission" date="2013-12" db="EMBL/GenBank/DDBJ databases">
        <title>Draft genome of the parsitic nematode Ancylostoma duodenale.</title>
        <authorList>
            <person name="Mitreva M."/>
        </authorList>
    </citation>
    <scope>NUCLEOTIDE SEQUENCE [LARGE SCALE GENOMIC DNA]</scope>
    <source>
        <strain evidence="2 3">Zhejiang</strain>
    </source>
</reference>
<dbReference type="InterPro" id="IPR001283">
    <property type="entry name" value="CRISP-related"/>
</dbReference>
<dbReference type="CDD" id="cd05380">
    <property type="entry name" value="CAP_euk"/>
    <property type="match status" value="1"/>
</dbReference>
<gene>
    <name evidence="2" type="ORF">ANCDUO_24785</name>
</gene>
<feature type="domain" description="SCP" evidence="1">
    <location>
        <begin position="61"/>
        <end position="231"/>
    </location>
</feature>
<protein>
    <submittedName>
        <fullName evidence="2">SCP-like protein</fullName>
    </submittedName>
</protein>
<dbReference type="OrthoDB" id="5876828at2759"/>
<dbReference type="InterPro" id="IPR035940">
    <property type="entry name" value="CAP_sf"/>
</dbReference>
<dbReference type="Gene3D" id="3.40.33.10">
    <property type="entry name" value="CAP"/>
    <property type="match status" value="2"/>
</dbReference>
<proteinExistence type="predicted"/>